<dbReference type="Proteomes" id="UP001652445">
    <property type="component" value="Unassembled WGS sequence"/>
</dbReference>
<proteinExistence type="predicted"/>
<dbReference type="RefSeq" id="WP_076235025.1">
    <property type="nucleotide sequence ID" value="NZ_JAOQIO010000089.1"/>
</dbReference>
<gene>
    <name evidence="1" type="ORF">OB236_23335</name>
</gene>
<dbReference type="InterPro" id="IPR014903">
    <property type="entry name" value="DUF1796"/>
</dbReference>
<dbReference type="Pfam" id="PF08795">
    <property type="entry name" value="DUF1796"/>
    <property type="match status" value="1"/>
</dbReference>
<accession>A0ABT2UK81</accession>
<organism evidence="1 2">
    <name type="scientific">Paenibacillus baimaensis</name>
    <dbReference type="NCBI Taxonomy" id="2982185"/>
    <lineage>
        <taxon>Bacteria</taxon>
        <taxon>Bacillati</taxon>
        <taxon>Bacillota</taxon>
        <taxon>Bacilli</taxon>
        <taxon>Bacillales</taxon>
        <taxon>Paenibacillaceae</taxon>
        <taxon>Paenibacillus</taxon>
    </lineage>
</organism>
<evidence type="ECO:0000313" key="2">
    <source>
        <dbReference type="Proteomes" id="UP001652445"/>
    </source>
</evidence>
<protein>
    <submittedName>
        <fullName evidence="1">Papain-like cysteine peptidase</fullName>
    </submittedName>
</protein>
<dbReference type="EMBL" id="JAOQIO010000089">
    <property type="protein sequence ID" value="MCU6795045.1"/>
    <property type="molecule type" value="Genomic_DNA"/>
</dbReference>
<comment type="caution">
    <text evidence="1">The sequence shown here is derived from an EMBL/GenBank/DDBJ whole genome shotgun (WGS) entry which is preliminary data.</text>
</comment>
<name>A0ABT2UK81_9BACL</name>
<sequence length="209" mass="24455">MKWNDCTGSYKAYLSLGTTCQTAHQLQRLGLRQFAGPLDWFISDSVPDLVQLIRKRFYGFMEFDHLQLIDRTYDHFVVRDNAYEVVSFHDFPRYLTTERIWDAYPPFKGKIDRRVQRFLRTARYSSPVLFIRTQTSKREAIQLKAALNTLMYGKFRLLIVNNHASGLHTVMHEDWGIDGVSSVNIPSGRDWKGSDQAWNTIMRGFTLSY</sequence>
<evidence type="ECO:0000313" key="1">
    <source>
        <dbReference type="EMBL" id="MCU6795045.1"/>
    </source>
</evidence>
<reference evidence="1 2" key="1">
    <citation type="submission" date="2022-09" db="EMBL/GenBank/DDBJ databases">
        <authorList>
            <person name="Han X.L."/>
            <person name="Wang Q."/>
            <person name="Lu T."/>
        </authorList>
    </citation>
    <scope>NUCLEOTIDE SEQUENCE [LARGE SCALE GENOMIC DNA]</scope>
    <source>
        <strain evidence="1 2">WQ 127069</strain>
    </source>
</reference>
<keyword evidence="2" id="KW-1185">Reference proteome</keyword>